<name>A0A6V7Q551_ANACO</name>
<evidence type="ECO:0000256" key="1">
    <source>
        <dbReference type="SAM" id="MobiDB-lite"/>
    </source>
</evidence>
<protein>
    <submittedName>
        <fullName evidence="2">Uncharacterized protein</fullName>
    </submittedName>
</protein>
<dbReference type="EMBL" id="LR862132">
    <property type="protein sequence ID" value="CAD1837995.1"/>
    <property type="molecule type" value="Genomic_DNA"/>
</dbReference>
<proteinExistence type="predicted"/>
<sequence>MEPEYAAVKRDEDIQTIPPIMTCHARHHRLKSGNQESWKYDWWEIMNRRTTSRRPMPHAEPLALWNESLSGSHNVKGTHLRSPASDSQWTAKRSTSGSTTIVSRSWSTALSMADS</sequence>
<accession>A0A6V7Q551</accession>
<dbReference type="AlphaFoldDB" id="A0A6V7Q551"/>
<feature type="compositionally biased region" description="Polar residues" evidence="1">
    <location>
        <begin position="84"/>
        <end position="115"/>
    </location>
</feature>
<reference evidence="2" key="1">
    <citation type="submission" date="2020-07" db="EMBL/GenBank/DDBJ databases">
        <authorList>
            <person name="Lin J."/>
        </authorList>
    </citation>
    <scope>NUCLEOTIDE SEQUENCE</scope>
</reference>
<organism evidence="2">
    <name type="scientific">Ananas comosus var. bracteatus</name>
    <name type="common">red pineapple</name>
    <dbReference type="NCBI Taxonomy" id="296719"/>
    <lineage>
        <taxon>Eukaryota</taxon>
        <taxon>Viridiplantae</taxon>
        <taxon>Streptophyta</taxon>
        <taxon>Embryophyta</taxon>
        <taxon>Tracheophyta</taxon>
        <taxon>Spermatophyta</taxon>
        <taxon>Magnoliopsida</taxon>
        <taxon>Liliopsida</taxon>
        <taxon>Poales</taxon>
        <taxon>Bromeliaceae</taxon>
        <taxon>Bromelioideae</taxon>
        <taxon>Ananas</taxon>
    </lineage>
</organism>
<feature type="region of interest" description="Disordered" evidence="1">
    <location>
        <begin position="73"/>
        <end position="115"/>
    </location>
</feature>
<evidence type="ECO:0000313" key="2">
    <source>
        <dbReference type="EMBL" id="CAD1837995.1"/>
    </source>
</evidence>
<gene>
    <name evidence="2" type="ORF">CB5_LOCUS21206</name>
</gene>